<evidence type="ECO:0000256" key="5">
    <source>
        <dbReference type="ARBA" id="ARBA00023274"/>
    </source>
</evidence>
<dbReference type="PANTHER" id="PTHR11655:SF14">
    <property type="entry name" value="LARGE RIBOSOMAL SUBUNIT PROTEIN UL6M"/>
    <property type="match status" value="1"/>
</dbReference>
<dbReference type="Pfam" id="PF00347">
    <property type="entry name" value="Ribosomal_L6"/>
    <property type="match status" value="2"/>
</dbReference>
<dbReference type="AlphaFoldDB" id="A0A5R8QHJ3"/>
<proteinExistence type="inferred from homology"/>
<evidence type="ECO:0000256" key="4">
    <source>
        <dbReference type="ARBA" id="ARBA00022980"/>
    </source>
</evidence>
<dbReference type="InterPro" id="IPR019906">
    <property type="entry name" value="Ribosomal_uL6_bac-type"/>
</dbReference>
<dbReference type="RefSeq" id="WP_138190042.1">
    <property type="nucleotide sequence ID" value="NZ_VBWP01000001.1"/>
</dbReference>
<dbReference type="GO" id="GO:0003735">
    <property type="term" value="F:structural constituent of ribosome"/>
    <property type="evidence" value="ECO:0007669"/>
    <property type="project" value="UniProtKB-UniRule"/>
</dbReference>
<dbReference type="InterPro" id="IPR020040">
    <property type="entry name" value="Ribosomal_uL6_a/b-dom"/>
</dbReference>
<keyword evidence="2 6" id="KW-0699">rRNA-binding</keyword>
<evidence type="ECO:0000256" key="8">
    <source>
        <dbReference type="RuleBase" id="RU003870"/>
    </source>
</evidence>
<evidence type="ECO:0000256" key="6">
    <source>
        <dbReference type="HAMAP-Rule" id="MF_01365"/>
    </source>
</evidence>
<evidence type="ECO:0000256" key="2">
    <source>
        <dbReference type="ARBA" id="ARBA00022730"/>
    </source>
</evidence>
<name>A0A5R8QHJ3_9FIRM</name>
<organism evidence="10 11">
    <name type="scientific">Culicoidibacter larvae</name>
    <dbReference type="NCBI Taxonomy" id="2579976"/>
    <lineage>
        <taxon>Bacteria</taxon>
        <taxon>Bacillati</taxon>
        <taxon>Bacillota</taxon>
        <taxon>Culicoidibacteria</taxon>
        <taxon>Culicoidibacterales</taxon>
        <taxon>Culicoidibacteraceae</taxon>
        <taxon>Culicoidibacter</taxon>
    </lineage>
</organism>
<comment type="caution">
    <text evidence="10">The sequence shown here is derived from an EMBL/GenBank/DDBJ whole genome shotgun (WGS) entry which is preliminary data.</text>
</comment>
<sequence>MSRVGNKVLTIPGEVTITNEDNFLTVKGPKGELTRQFSKAMKININDGQVTVERPNDAKENRMLHGTTTALINNMIEGVSKGFEIALVLTGVGYRAQKQGTKLVLSLGYSHPVEVEPEAGIEIDVPSQTEIIVKGIDKQRVGEIAANIRKYRRPEPYKGKGVAYKGERIRRKEGKTAGKK</sequence>
<dbReference type="Gene3D" id="3.90.930.12">
    <property type="entry name" value="Ribosomal protein L6, alpha-beta domain"/>
    <property type="match status" value="2"/>
</dbReference>
<feature type="domain" description="Large ribosomal subunit protein uL6 alpha-beta" evidence="9">
    <location>
        <begin position="11"/>
        <end position="82"/>
    </location>
</feature>
<keyword evidence="5 6" id="KW-0687">Ribonucleoprotein</keyword>
<dbReference type="HAMAP" id="MF_01365_B">
    <property type="entry name" value="Ribosomal_uL6_B"/>
    <property type="match status" value="1"/>
</dbReference>
<dbReference type="NCBIfam" id="TIGR03654">
    <property type="entry name" value="L6_bact"/>
    <property type="match status" value="1"/>
</dbReference>
<dbReference type="SUPFAM" id="SSF56053">
    <property type="entry name" value="Ribosomal protein L6"/>
    <property type="match status" value="2"/>
</dbReference>
<evidence type="ECO:0000313" key="10">
    <source>
        <dbReference type="EMBL" id="TLG77432.1"/>
    </source>
</evidence>
<dbReference type="InParanoid" id="A0A5R8QHJ3"/>
<dbReference type="FunCoup" id="A0A5R8QHJ3">
    <property type="interactions" value="375"/>
</dbReference>
<accession>A0A5R8QHJ3</accession>
<dbReference type="PANTHER" id="PTHR11655">
    <property type="entry name" value="60S/50S RIBOSOMAL PROTEIN L6/L9"/>
    <property type="match status" value="1"/>
</dbReference>
<comment type="function">
    <text evidence="6 8">This protein binds to the 23S rRNA, and is important in its secondary structure. It is located near the subunit interface in the base of the L7/L12 stalk, and near the tRNA binding site of the peptidyltransferase center.</text>
</comment>
<keyword evidence="4 6" id="KW-0689">Ribosomal protein</keyword>
<dbReference type="Proteomes" id="UP000306912">
    <property type="component" value="Unassembled WGS sequence"/>
</dbReference>
<dbReference type="OrthoDB" id="9805007at2"/>
<dbReference type="GO" id="GO:0022625">
    <property type="term" value="C:cytosolic large ribosomal subunit"/>
    <property type="evidence" value="ECO:0007669"/>
    <property type="project" value="UniProtKB-UniRule"/>
</dbReference>
<feature type="domain" description="Large ribosomal subunit protein uL6 alpha-beta" evidence="9">
    <location>
        <begin position="91"/>
        <end position="164"/>
    </location>
</feature>
<evidence type="ECO:0000313" key="11">
    <source>
        <dbReference type="Proteomes" id="UP000306912"/>
    </source>
</evidence>
<evidence type="ECO:0000256" key="3">
    <source>
        <dbReference type="ARBA" id="ARBA00022884"/>
    </source>
</evidence>
<comment type="subunit">
    <text evidence="6">Part of the 50S ribosomal subunit.</text>
</comment>
<dbReference type="InterPro" id="IPR002358">
    <property type="entry name" value="Ribosomal_uL6_CS"/>
</dbReference>
<evidence type="ECO:0000256" key="1">
    <source>
        <dbReference type="ARBA" id="ARBA00009356"/>
    </source>
</evidence>
<evidence type="ECO:0000259" key="9">
    <source>
        <dbReference type="Pfam" id="PF00347"/>
    </source>
</evidence>
<dbReference type="PIRSF" id="PIRSF002162">
    <property type="entry name" value="Ribosomal_L6"/>
    <property type="match status" value="1"/>
</dbReference>
<keyword evidence="11" id="KW-1185">Reference proteome</keyword>
<protein>
    <recommendedName>
        <fullName evidence="6">Large ribosomal subunit protein uL6</fullName>
    </recommendedName>
</protein>
<dbReference type="PROSITE" id="PS00525">
    <property type="entry name" value="RIBOSOMAL_L6_1"/>
    <property type="match status" value="1"/>
</dbReference>
<dbReference type="GO" id="GO:0019843">
    <property type="term" value="F:rRNA binding"/>
    <property type="evidence" value="ECO:0007669"/>
    <property type="project" value="UniProtKB-UniRule"/>
</dbReference>
<dbReference type="InterPro" id="IPR036789">
    <property type="entry name" value="Ribosomal_uL6-like_a/b-dom_sf"/>
</dbReference>
<dbReference type="GO" id="GO:0002181">
    <property type="term" value="P:cytoplasmic translation"/>
    <property type="evidence" value="ECO:0007669"/>
    <property type="project" value="TreeGrafter"/>
</dbReference>
<keyword evidence="3 6" id="KW-0694">RNA-binding</keyword>
<gene>
    <name evidence="6" type="primary">rplF</name>
    <name evidence="10" type="ORF">FEZ08_02085</name>
</gene>
<dbReference type="InterPro" id="IPR000702">
    <property type="entry name" value="Ribosomal_uL6-like"/>
</dbReference>
<dbReference type="FunFam" id="3.90.930.12:FF:000002">
    <property type="entry name" value="50S ribosomal protein L6"/>
    <property type="match status" value="1"/>
</dbReference>
<dbReference type="EMBL" id="VBWP01000001">
    <property type="protein sequence ID" value="TLG77432.1"/>
    <property type="molecule type" value="Genomic_DNA"/>
</dbReference>
<dbReference type="FunFam" id="3.90.930.12:FF:000001">
    <property type="entry name" value="50S ribosomal protein L6"/>
    <property type="match status" value="1"/>
</dbReference>
<dbReference type="PRINTS" id="PR00059">
    <property type="entry name" value="RIBOSOMALL6"/>
</dbReference>
<reference evidence="10 11" key="1">
    <citation type="submission" date="2019-05" db="EMBL/GenBank/DDBJ databases">
        <title>Culicoidintestinum kansasii gen. nov., sp. nov. from the gastrointestinal tract of the biting midge, Culicoides sonorensis.</title>
        <authorList>
            <person name="Neupane S."/>
            <person name="Ghosh A."/>
            <person name="Gunther S."/>
            <person name="Martin K."/>
            <person name="Zurek L."/>
        </authorList>
    </citation>
    <scope>NUCLEOTIDE SEQUENCE [LARGE SCALE GENOMIC DNA]</scope>
    <source>
        <strain evidence="10 11">CS-1</strain>
    </source>
</reference>
<evidence type="ECO:0000256" key="7">
    <source>
        <dbReference type="RuleBase" id="RU003869"/>
    </source>
</evidence>
<comment type="similarity">
    <text evidence="1 6 7">Belongs to the universal ribosomal protein uL6 family.</text>
</comment>